<dbReference type="Proteomes" id="UP000006882">
    <property type="component" value="Chromosome G5"/>
</dbReference>
<organism evidence="1 2">
    <name type="scientific">Prunus persica</name>
    <name type="common">Peach</name>
    <name type="synonym">Amygdalus persica</name>
    <dbReference type="NCBI Taxonomy" id="3760"/>
    <lineage>
        <taxon>Eukaryota</taxon>
        <taxon>Viridiplantae</taxon>
        <taxon>Streptophyta</taxon>
        <taxon>Embryophyta</taxon>
        <taxon>Tracheophyta</taxon>
        <taxon>Spermatophyta</taxon>
        <taxon>Magnoliopsida</taxon>
        <taxon>eudicotyledons</taxon>
        <taxon>Gunneridae</taxon>
        <taxon>Pentapetalae</taxon>
        <taxon>rosids</taxon>
        <taxon>fabids</taxon>
        <taxon>Rosales</taxon>
        <taxon>Rosaceae</taxon>
        <taxon>Amygdaloideae</taxon>
        <taxon>Amygdaleae</taxon>
        <taxon>Prunus</taxon>
    </lineage>
</organism>
<dbReference type="EMBL" id="CM007655">
    <property type="protein sequence ID" value="ONI05541.1"/>
    <property type="molecule type" value="Genomic_DNA"/>
</dbReference>
<protein>
    <submittedName>
        <fullName evidence="1">Uncharacterized protein</fullName>
    </submittedName>
</protein>
<accession>A0A251P1W4</accession>
<dbReference type="AlphaFoldDB" id="A0A251P1W4"/>
<sequence>MSLLLLSNMTTLTSETTNPPKSQLSSLYNIWSQISPNYQFFMLLCLGFRHSKQIVSPDS</sequence>
<evidence type="ECO:0000313" key="2">
    <source>
        <dbReference type="Proteomes" id="UP000006882"/>
    </source>
</evidence>
<keyword evidence="2" id="KW-1185">Reference proteome</keyword>
<dbReference type="Gramene" id="ONI05541">
    <property type="protein sequence ID" value="ONI05541"/>
    <property type="gene ID" value="PRUPE_5G012100"/>
</dbReference>
<reference evidence="1 2" key="1">
    <citation type="journal article" date="2013" name="Nat. Genet.">
        <title>The high-quality draft genome of peach (Prunus persica) identifies unique patterns of genetic diversity, domestication and genome evolution.</title>
        <authorList>
            <consortium name="International Peach Genome Initiative"/>
            <person name="Verde I."/>
            <person name="Abbott A.G."/>
            <person name="Scalabrin S."/>
            <person name="Jung S."/>
            <person name="Shu S."/>
            <person name="Marroni F."/>
            <person name="Zhebentyayeva T."/>
            <person name="Dettori M.T."/>
            <person name="Grimwood J."/>
            <person name="Cattonaro F."/>
            <person name="Zuccolo A."/>
            <person name="Rossini L."/>
            <person name="Jenkins J."/>
            <person name="Vendramin E."/>
            <person name="Meisel L.A."/>
            <person name="Decroocq V."/>
            <person name="Sosinski B."/>
            <person name="Prochnik S."/>
            <person name="Mitros T."/>
            <person name="Policriti A."/>
            <person name="Cipriani G."/>
            <person name="Dondini L."/>
            <person name="Ficklin S."/>
            <person name="Goodstein D.M."/>
            <person name="Xuan P."/>
            <person name="Del Fabbro C."/>
            <person name="Aramini V."/>
            <person name="Copetti D."/>
            <person name="Gonzalez S."/>
            <person name="Horner D.S."/>
            <person name="Falchi R."/>
            <person name="Lucas S."/>
            <person name="Mica E."/>
            <person name="Maldonado J."/>
            <person name="Lazzari B."/>
            <person name="Bielenberg D."/>
            <person name="Pirona R."/>
            <person name="Miculan M."/>
            <person name="Barakat A."/>
            <person name="Testolin R."/>
            <person name="Stella A."/>
            <person name="Tartarini S."/>
            <person name="Tonutti P."/>
            <person name="Arus P."/>
            <person name="Orellana A."/>
            <person name="Wells C."/>
            <person name="Main D."/>
            <person name="Vizzotto G."/>
            <person name="Silva H."/>
            <person name="Salamini F."/>
            <person name="Schmutz J."/>
            <person name="Morgante M."/>
            <person name="Rokhsar D.S."/>
        </authorList>
    </citation>
    <scope>NUCLEOTIDE SEQUENCE [LARGE SCALE GENOMIC DNA]</scope>
    <source>
        <strain evidence="2">cv. Nemared</strain>
    </source>
</reference>
<name>A0A251P1W4_PRUPE</name>
<gene>
    <name evidence="1" type="ORF">PRUPE_5G012100</name>
</gene>
<proteinExistence type="predicted"/>
<evidence type="ECO:0000313" key="1">
    <source>
        <dbReference type="EMBL" id="ONI05541.1"/>
    </source>
</evidence>